<reference evidence="2" key="1">
    <citation type="submission" date="2014-11" db="EMBL/GenBank/DDBJ databases">
        <authorList>
            <person name="Amaro Gonzalez C."/>
        </authorList>
    </citation>
    <scope>NUCLEOTIDE SEQUENCE</scope>
</reference>
<dbReference type="EMBL" id="GBXM01022275">
    <property type="protein sequence ID" value="JAH86302.1"/>
    <property type="molecule type" value="Transcribed_RNA"/>
</dbReference>
<proteinExistence type="predicted"/>
<organism evidence="2">
    <name type="scientific">Anguilla anguilla</name>
    <name type="common">European freshwater eel</name>
    <name type="synonym">Muraena anguilla</name>
    <dbReference type="NCBI Taxonomy" id="7936"/>
    <lineage>
        <taxon>Eukaryota</taxon>
        <taxon>Metazoa</taxon>
        <taxon>Chordata</taxon>
        <taxon>Craniata</taxon>
        <taxon>Vertebrata</taxon>
        <taxon>Euteleostomi</taxon>
        <taxon>Actinopterygii</taxon>
        <taxon>Neopterygii</taxon>
        <taxon>Teleostei</taxon>
        <taxon>Anguilliformes</taxon>
        <taxon>Anguillidae</taxon>
        <taxon>Anguilla</taxon>
    </lineage>
</organism>
<reference evidence="2" key="2">
    <citation type="journal article" date="2015" name="Fish Shellfish Immunol.">
        <title>Early steps in the European eel (Anguilla anguilla)-Vibrio vulnificus interaction in the gills: Role of the RtxA13 toxin.</title>
        <authorList>
            <person name="Callol A."/>
            <person name="Pajuelo D."/>
            <person name="Ebbesson L."/>
            <person name="Teles M."/>
            <person name="MacKenzie S."/>
            <person name="Amaro C."/>
        </authorList>
    </citation>
    <scope>NUCLEOTIDE SEQUENCE</scope>
</reference>
<accession>A0A0E9W7H2</accession>
<protein>
    <submittedName>
        <fullName evidence="2">Uncharacterized protein</fullName>
    </submittedName>
</protein>
<sequence length="55" mass="6049">MTSAGQRALRRGRGQQMVEWGGKKTDSDSGVQTAVLRTLTRKKKATQTSEAREKA</sequence>
<evidence type="ECO:0000256" key="1">
    <source>
        <dbReference type="SAM" id="MobiDB-lite"/>
    </source>
</evidence>
<feature type="region of interest" description="Disordered" evidence="1">
    <location>
        <begin position="1"/>
        <end position="33"/>
    </location>
</feature>
<name>A0A0E9W7H2_ANGAN</name>
<evidence type="ECO:0000313" key="2">
    <source>
        <dbReference type="EMBL" id="JAH86302.1"/>
    </source>
</evidence>
<dbReference type="AlphaFoldDB" id="A0A0E9W7H2"/>